<reference evidence="2" key="1">
    <citation type="journal article" date="2021" name="Proc. Natl. Acad. Sci. U.S.A.">
        <title>A Catalog of Tens of Thousands of Viruses from Human Metagenomes Reveals Hidden Associations with Chronic Diseases.</title>
        <authorList>
            <person name="Tisza M.J."/>
            <person name="Buck C.B."/>
        </authorList>
    </citation>
    <scope>NUCLEOTIDE SEQUENCE</scope>
    <source>
        <strain evidence="2">CtE0n6</strain>
    </source>
</reference>
<accession>A0A8S5RFZ8</accession>
<dbReference type="EMBL" id="BK059101">
    <property type="protein sequence ID" value="DAE29989.1"/>
    <property type="molecule type" value="Genomic_DNA"/>
</dbReference>
<feature type="transmembrane region" description="Helical" evidence="1">
    <location>
        <begin position="7"/>
        <end position="27"/>
    </location>
</feature>
<organism evidence="2">
    <name type="scientific">virus sp. ctE0n6</name>
    <dbReference type="NCBI Taxonomy" id="2827985"/>
    <lineage>
        <taxon>Viruses</taxon>
    </lineage>
</organism>
<name>A0A8S5RFZ8_9VIRU</name>
<keyword evidence="1" id="KW-0812">Transmembrane</keyword>
<evidence type="ECO:0000313" key="2">
    <source>
        <dbReference type="EMBL" id="DAE29989.1"/>
    </source>
</evidence>
<evidence type="ECO:0000256" key="1">
    <source>
        <dbReference type="SAM" id="Phobius"/>
    </source>
</evidence>
<protein>
    <submittedName>
        <fullName evidence="2">Uncharacterized protein</fullName>
    </submittedName>
</protein>
<proteinExistence type="predicted"/>
<keyword evidence="1" id="KW-0472">Membrane</keyword>
<sequence>MYYSITIILLLYYHYIIDILIFNQYNIGYTSI</sequence>
<keyword evidence="1" id="KW-1133">Transmembrane helix</keyword>